<evidence type="ECO:0000313" key="5">
    <source>
        <dbReference type="EMBL" id="RUQ84462.1"/>
    </source>
</evidence>
<sequence length="311" mass="36176">MKRCLITYDIISDQENYSQRGLRLLSPQLKKLNPLELSAGEQRQEALDRVGKMSIQGVQKKLSAQLKVKAGCFEIVDQNGHYILKPQSEIYAELPENEAITMCLAKTVGLEVPVHGLVYSKDNSMTYFIKRFDRIGHNKKLAVEDFAQLSGEDRHTKYKSSMEKVIVVIKEFCTFPKIEFVKLFKLTLFNFLIGNEDMHLKNFSLITKDKKISLSPAYDLLNSTIVQKKPKEEIALPLRGRKNNLTKHDFFKYFAVEQLALNPKIIDEILHEFRQAIPRWRQLIGFSHLSRPMQEKYLQLLHERCTRLDFN</sequence>
<dbReference type="RefSeq" id="WP_127057411.1">
    <property type="nucleotide sequence ID" value="NZ_RZGR01000027.1"/>
</dbReference>
<comment type="similarity">
    <text evidence="1">Belongs to the HipA Ser/Thr kinase family.</text>
</comment>
<dbReference type="AlphaFoldDB" id="A0A3S0XFM0"/>
<gene>
    <name evidence="5" type="ORF">EKM59_08800</name>
</gene>
<comment type="caution">
    <text evidence="5">The sequence shown here is derived from an EMBL/GenBank/DDBJ whole genome shotgun (WGS) entry which is preliminary data.</text>
</comment>
<dbReference type="Proteomes" id="UP000288012">
    <property type="component" value="Unassembled WGS sequence"/>
</dbReference>
<name>A0A3S0XFM0_9GAMM</name>
<evidence type="ECO:0000256" key="3">
    <source>
        <dbReference type="ARBA" id="ARBA00022777"/>
    </source>
</evidence>
<dbReference type="GO" id="GO:0005829">
    <property type="term" value="C:cytosol"/>
    <property type="evidence" value="ECO:0007669"/>
    <property type="project" value="TreeGrafter"/>
</dbReference>
<dbReference type="InterPro" id="IPR052028">
    <property type="entry name" value="HipA_Ser/Thr_kinase"/>
</dbReference>
<dbReference type="Pfam" id="PF07804">
    <property type="entry name" value="HipA_C"/>
    <property type="match status" value="1"/>
</dbReference>
<keyword evidence="2" id="KW-0808">Transferase</keyword>
<organism evidence="5 6">
    <name type="scientific">Legionella septentrionalis</name>
    <dbReference type="NCBI Taxonomy" id="2498109"/>
    <lineage>
        <taxon>Bacteria</taxon>
        <taxon>Pseudomonadati</taxon>
        <taxon>Pseudomonadota</taxon>
        <taxon>Gammaproteobacteria</taxon>
        <taxon>Legionellales</taxon>
        <taxon>Legionellaceae</taxon>
        <taxon>Legionella</taxon>
    </lineage>
</organism>
<accession>A0A3S0XFM0</accession>
<dbReference type="Gene3D" id="1.10.1070.20">
    <property type="match status" value="1"/>
</dbReference>
<evidence type="ECO:0000259" key="4">
    <source>
        <dbReference type="Pfam" id="PF07804"/>
    </source>
</evidence>
<keyword evidence="3" id="KW-0418">Kinase</keyword>
<dbReference type="PANTHER" id="PTHR37419:SF1">
    <property type="entry name" value="SERINE_THREONINE-PROTEIN KINASE TOXIN HIPA"/>
    <property type="match status" value="1"/>
</dbReference>
<evidence type="ECO:0000256" key="1">
    <source>
        <dbReference type="ARBA" id="ARBA00010164"/>
    </source>
</evidence>
<feature type="domain" description="HipA-like C-terminal" evidence="4">
    <location>
        <begin position="53"/>
        <end position="279"/>
    </location>
</feature>
<protein>
    <submittedName>
        <fullName evidence="5">Type II toxin-antitoxin system HipA family toxin</fullName>
    </submittedName>
</protein>
<reference evidence="5 6" key="1">
    <citation type="submission" date="2018-12" db="EMBL/GenBank/DDBJ databases">
        <title>Legionella sp,whole genome shotgun sequence.</title>
        <authorList>
            <person name="Wu H."/>
        </authorList>
    </citation>
    <scope>NUCLEOTIDE SEQUENCE [LARGE SCALE GENOMIC DNA]</scope>
    <source>
        <strain evidence="6">km714</strain>
    </source>
</reference>
<proteinExistence type="inferred from homology"/>
<dbReference type="InterPro" id="IPR012893">
    <property type="entry name" value="HipA-like_C"/>
</dbReference>
<dbReference type="GO" id="GO:0004674">
    <property type="term" value="F:protein serine/threonine kinase activity"/>
    <property type="evidence" value="ECO:0007669"/>
    <property type="project" value="TreeGrafter"/>
</dbReference>
<evidence type="ECO:0000313" key="6">
    <source>
        <dbReference type="Proteomes" id="UP000288012"/>
    </source>
</evidence>
<evidence type="ECO:0000256" key="2">
    <source>
        <dbReference type="ARBA" id="ARBA00022679"/>
    </source>
</evidence>
<dbReference type="EMBL" id="RZGR01000027">
    <property type="protein sequence ID" value="RUQ84462.1"/>
    <property type="molecule type" value="Genomic_DNA"/>
</dbReference>
<keyword evidence="6" id="KW-1185">Reference proteome</keyword>
<dbReference type="PANTHER" id="PTHR37419">
    <property type="entry name" value="SERINE/THREONINE-PROTEIN KINASE TOXIN HIPA"/>
    <property type="match status" value="1"/>
</dbReference>